<reference evidence="1" key="1">
    <citation type="submission" date="2014-11" db="EMBL/GenBank/DDBJ databases">
        <authorList>
            <person name="Amaro Gonzalez C."/>
        </authorList>
    </citation>
    <scope>NUCLEOTIDE SEQUENCE</scope>
</reference>
<accession>A0A0E9TH27</accession>
<reference evidence="1" key="2">
    <citation type="journal article" date="2015" name="Fish Shellfish Immunol.">
        <title>Early steps in the European eel (Anguilla anguilla)-Vibrio vulnificus interaction in the gills: Role of the RtxA13 toxin.</title>
        <authorList>
            <person name="Callol A."/>
            <person name="Pajuelo D."/>
            <person name="Ebbesson L."/>
            <person name="Teles M."/>
            <person name="MacKenzie S."/>
            <person name="Amaro C."/>
        </authorList>
    </citation>
    <scope>NUCLEOTIDE SEQUENCE</scope>
</reference>
<dbReference type="EMBL" id="GBXM01056544">
    <property type="protein sequence ID" value="JAH52033.1"/>
    <property type="molecule type" value="Transcribed_RNA"/>
</dbReference>
<evidence type="ECO:0000313" key="1">
    <source>
        <dbReference type="EMBL" id="JAH52033.1"/>
    </source>
</evidence>
<organism evidence="1">
    <name type="scientific">Anguilla anguilla</name>
    <name type="common">European freshwater eel</name>
    <name type="synonym">Muraena anguilla</name>
    <dbReference type="NCBI Taxonomy" id="7936"/>
    <lineage>
        <taxon>Eukaryota</taxon>
        <taxon>Metazoa</taxon>
        <taxon>Chordata</taxon>
        <taxon>Craniata</taxon>
        <taxon>Vertebrata</taxon>
        <taxon>Euteleostomi</taxon>
        <taxon>Actinopterygii</taxon>
        <taxon>Neopterygii</taxon>
        <taxon>Teleostei</taxon>
        <taxon>Anguilliformes</taxon>
        <taxon>Anguillidae</taxon>
        <taxon>Anguilla</taxon>
    </lineage>
</organism>
<dbReference type="AlphaFoldDB" id="A0A0E9TH27"/>
<proteinExistence type="predicted"/>
<protein>
    <submittedName>
        <fullName evidence="1">Uncharacterized protein</fullName>
    </submittedName>
</protein>
<name>A0A0E9TH27_ANGAN</name>
<sequence length="28" mass="3373">MPSGIWKWLTMTLSTYERKPYGKTRIEV</sequence>